<feature type="region of interest" description="Disordered" evidence="1">
    <location>
        <begin position="1"/>
        <end position="37"/>
    </location>
</feature>
<organism evidence="2">
    <name type="scientific">Salix viminalis</name>
    <name type="common">Common osier</name>
    <name type="synonym">Basket willow</name>
    <dbReference type="NCBI Taxonomy" id="40686"/>
    <lineage>
        <taxon>Eukaryota</taxon>
        <taxon>Viridiplantae</taxon>
        <taxon>Streptophyta</taxon>
        <taxon>Embryophyta</taxon>
        <taxon>Tracheophyta</taxon>
        <taxon>Spermatophyta</taxon>
        <taxon>Magnoliopsida</taxon>
        <taxon>eudicotyledons</taxon>
        <taxon>Gunneridae</taxon>
        <taxon>Pentapetalae</taxon>
        <taxon>rosids</taxon>
        <taxon>fabids</taxon>
        <taxon>Malpighiales</taxon>
        <taxon>Salicaceae</taxon>
        <taxon>Saliceae</taxon>
        <taxon>Salix</taxon>
    </lineage>
</organism>
<reference evidence="2" key="1">
    <citation type="submission" date="2019-03" db="EMBL/GenBank/DDBJ databases">
        <authorList>
            <person name="Mank J."/>
            <person name="Almeida P."/>
        </authorList>
    </citation>
    <scope>NUCLEOTIDE SEQUENCE</scope>
    <source>
        <strain evidence="2">78183</strain>
    </source>
</reference>
<dbReference type="AlphaFoldDB" id="A0A6N2M2J1"/>
<evidence type="ECO:0000313" key="2">
    <source>
        <dbReference type="EMBL" id="VFU46820.1"/>
    </source>
</evidence>
<evidence type="ECO:0000256" key="1">
    <source>
        <dbReference type="SAM" id="MobiDB-lite"/>
    </source>
</evidence>
<proteinExistence type="predicted"/>
<accession>A0A6N2M2J1</accession>
<dbReference type="EMBL" id="CAADRP010001652">
    <property type="protein sequence ID" value="VFU46820.1"/>
    <property type="molecule type" value="Genomic_DNA"/>
</dbReference>
<sequence length="79" mass="9056">MAKLESLDVAEPTQTNNNVNYNNDKKKRNHGSTNKDPTICISQFRSERLQIVLRCNDYELVAYCHSRGEEEAGVYPQIP</sequence>
<name>A0A6N2M2J1_SALVM</name>
<protein>
    <submittedName>
        <fullName evidence="2">Uncharacterized protein</fullName>
    </submittedName>
</protein>
<gene>
    <name evidence="2" type="ORF">SVIM_LOCUS298462</name>
</gene>